<comment type="cofactor">
    <cofactor evidence="15">
        <name>Ca(2+)</name>
        <dbReference type="ChEBI" id="CHEBI:29108"/>
    </cofactor>
    <text evidence="15">Binds 1 Ca(2+) ion per subunit.</text>
</comment>
<evidence type="ECO:0000313" key="19">
    <source>
        <dbReference type="Proteomes" id="UP001295740"/>
    </source>
</evidence>
<dbReference type="PROSITE" id="PS51695">
    <property type="entry name" value="SEDOLISIN"/>
    <property type="match status" value="1"/>
</dbReference>
<dbReference type="EC" id="3.4.14.10" evidence="4"/>
<comment type="caution">
    <text evidence="18">The sequence shown here is derived from an EMBL/GenBank/DDBJ whole genome shotgun (WGS) entry which is preliminary data.</text>
</comment>
<dbReference type="InterPro" id="IPR050819">
    <property type="entry name" value="Tripeptidyl-peptidase_I"/>
</dbReference>
<dbReference type="CDD" id="cd04056">
    <property type="entry name" value="Peptidases_S53"/>
    <property type="match status" value="1"/>
</dbReference>
<dbReference type="InterPro" id="IPR036852">
    <property type="entry name" value="Peptidase_S8/S53_dom_sf"/>
</dbReference>
<feature type="chain" id="PRO_5042549395" description="tripeptidyl-peptidase II" evidence="16">
    <location>
        <begin position="20"/>
        <end position="661"/>
    </location>
</feature>
<evidence type="ECO:0000256" key="10">
    <source>
        <dbReference type="ARBA" id="ARBA00022825"/>
    </source>
</evidence>
<keyword evidence="14" id="KW-0325">Glycoprotein</keyword>
<keyword evidence="13" id="KW-0865">Zymogen</keyword>
<keyword evidence="10 15" id="KW-0720">Serine protease</keyword>
<dbReference type="GO" id="GO:0005576">
    <property type="term" value="C:extracellular region"/>
    <property type="evidence" value="ECO:0007669"/>
    <property type="project" value="UniProtKB-SubCell"/>
</dbReference>
<evidence type="ECO:0000256" key="3">
    <source>
        <dbReference type="ARBA" id="ARBA00004239"/>
    </source>
</evidence>
<proteinExistence type="predicted"/>
<protein>
    <recommendedName>
        <fullName evidence="4">tripeptidyl-peptidase II</fullName>
        <ecNumber evidence="4">3.4.14.10</ecNumber>
    </recommendedName>
</protein>
<dbReference type="EMBL" id="CAUWAG010000006">
    <property type="protein sequence ID" value="CAJ2503639.1"/>
    <property type="molecule type" value="Genomic_DNA"/>
</dbReference>
<feature type="binding site" evidence="15">
    <location>
        <position position="619"/>
    </location>
    <ligand>
        <name>Ca(2+)</name>
        <dbReference type="ChEBI" id="CHEBI:29108"/>
    </ligand>
</feature>
<feature type="binding site" evidence="15">
    <location>
        <position position="640"/>
    </location>
    <ligand>
        <name>Ca(2+)</name>
        <dbReference type="ChEBI" id="CHEBI:29108"/>
    </ligand>
</feature>
<feature type="active site" description="Charge relay system" evidence="15">
    <location>
        <position position="578"/>
    </location>
</feature>
<keyword evidence="6 15" id="KW-0645">Protease</keyword>
<dbReference type="GO" id="GO:0004252">
    <property type="term" value="F:serine-type endopeptidase activity"/>
    <property type="evidence" value="ECO:0007669"/>
    <property type="project" value="UniProtKB-UniRule"/>
</dbReference>
<dbReference type="PANTHER" id="PTHR14218">
    <property type="entry name" value="PROTEASE S8 TRIPEPTIDYL PEPTIDASE I CLN2"/>
    <property type="match status" value="1"/>
</dbReference>
<dbReference type="FunFam" id="3.40.50.200:FF:000015">
    <property type="entry name" value="Tripeptidyl peptidase A"/>
    <property type="match status" value="1"/>
</dbReference>
<comment type="catalytic activity">
    <reaction evidence="1">
        <text>Release of an N-terminal tripeptide from a polypeptide.</text>
        <dbReference type="EC" id="3.4.14.10"/>
    </reaction>
</comment>
<dbReference type="Pfam" id="PF09286">
    <property type="entry name" value="Pro-kuma_activ"/>
    <property type="match status" value="1"/>
</dbReference>
<evidence type="ECO:0000256" key="14">
    <source>
        <dbReference type="ARBA" id="ARBA00023180"/>
    </source>
</evidence>
<dbReference type="Proteomes" id="UP001295740">
    <property type="component" value="Unassembled WGS sequence"/>
</dbReference>
<sequence length="661" mass="70574">MRTYTTYILACCCLGSAQSLSMGKHEERHETHERRSQLPRGWEKRGRLDDGLVIPLRIALTQSNLAQAHDYLMDVSHPNSANSGKHWTPQQVAETFAPDATTVVAVKSWLADAGIRNVDLSPSSSWVQTNITIAEAEKLLKTSYFAYQHESGQYHVACEDYSLPENLRQHVDFITPTVHFDVKVNRSNAKRALDPHGSEILNRHISESKARKAADLYRRGINVNETSTDNATELAHCDTLMVPDCLRALYGIPADVPVAANNSYGIVEYSPQAYLQADLDAFFKSFAPGLVGQSPILESIDGGFPQTTTQDAGHNQESDLDLEYAMALVYPQNVTLYQAGDPILGASFNDILDVLDASYCTSDGGDDPVNDISYPDPSTAAGAYHGTKQCGGTPITKVISTSYDYDENALSAFYEQRQCNEYLKLGLLGTTVLYSSGASGVAGNGGACIDEETGAYNDGTSGRFNPTFPSSCPYITSVGATQIPAGGSVADAEEAAQTSTYSGGGFSNVFALPSYQADAVAAYFASNSSNALSYSASQYNNSQATRGYPDVSANGVNYVVSVDAAANDGEFTLFYGASAASPTFGAIITLINAARLAVGKSTVGFINPFIYANADMFNDITSGSNPGCGTDGFTAVEGWDPVTGLGTPNFPKMRTAWLAAA</sequence>
<name>A0AAI8VFU6_9PEZI</name>
<comment type="function">
    <text evidence="2">Secreted tripeptidyl-peptidase which degrades proteins at acidic pHs and is involved in virulence.</text>
</comment>
<keyword evidence="11 15" id="KW-0106">Calcium</keyword>
<feature type="binding site" evidence="15">
    <location>
        <position position="620"/>
    </location>
    <ligand>
        <name>Ca(2+)</name>
        <dbReference type="ChEBI" id="CHEBI:29108"/>
    </ligand>
</feature>
<keyword evidence="7 15" id="KW-0479">Metal-binding</keyword>
<evidence type="ECO:0000256" key="4">
    <source>
        <dbReference type="ARBA" id="ARBA00012462"/>
    </source>
</evidence>
<feature type="active site" description="Charge relay system" evidence="15">
    <location>
        <position position="321"/>
    </location>
</feature>
<evidence type="ECO:0000256" key="5">
    <source>
        <dbReference type="ARBA" id="ARBA00022525"/>
    </source>
</evidence>
<organism evidence="18 19">
    <name type="scientific">Anthostomella pinea</name>
    <dbReference type="NCBI Taxonomy" id="933095"/>
    <lineage>
        <taxon>Eukaryota</taxon>
        <taxon>Fungi</taxon>
        <taxon>Dikarya</taxon>
        <taxon>Ascomycota</taxon>
        <taxon>Pezizomycotina</taxon>
        <taxon>Sordariomycetes</taxon>
        <taxon>Xylariomycetidae</taxon>
        <taxon>Xylariales</taxon>
        <taxon>Xylariaceae</taxon>
        <taxon>Anthostomella</taxon>
    </lineage>
</organism>
<keyword evidence="8 16" id="KW-0732">Signal</keyword>
<evidence type="ECO:0000256" key="13">
    <source>
        <dbReference type="ARBA" id="ARBA00023145"/>
    </source>
</evidence>
<keyword evidence="9 15" id="KW-0378">Hydrolase</keyword>
<evidence type="ECO:0000313" key="18">
    <source>
        <dbReference type="EMBL" id="CAJ2503639.1"/>
    </source>
</evidence>
<feature type="active site" description="Charge relay system" evidence="15">
    <location>
        <position position="317"/>
    </location>
</feature>
<dbReference type="GO" id="GO:0046872">
    <property type="term" value="F:metal ion binding"/>
    <property type="evidence" value="ECO:0007669"/>
    <property type="project" value="UniProtKB-UniRule"/>
</dbReference>
<dbReference type="CDD" id="cd11377">
    <property type="entry name" value="Pro-peptidase_S53"/>
    <property type="match status" value="1"/>
</dbReference>
<dbReference type="GO" id="GO:0006508">
    <property type="term" value="P:proteolysis"/>
    <property type="evidence" value="ECO:0007669"/>
    <property type="project" value="UniProtKB-KW"/>
</dbReference>
<evidence type="ECO:0000256" key="7">
    <source>
        <dbReference type="ARBA" id="ARBA00022723"/>
    </source>
</evidence>
<evidence type="ECO:0000256" key="11">
    <source>
        <dbReference type="ARBA" id="ARBA00022837"/>
    </source>
</evidence>
<evidence type="ECO:0000256" key="8">
    <source>
        <dbReference type="ARBA" id="ARBA00022729"/>
    </source>
</evidence>
<feature type="signal peptide" evidence="16">
    <location>
        <begin position="1"/>
        <end position="19"/>
    </location>
</feature>
<evidence type="ECO:0000256" key="2">
    <source>
        <dbReference type="ARBA" id="ARBA00002451"/>
    </source>
</evidence>
<evidence type="ECO:0000256" key="15">
    <source>
        <dbReference type="PROSITE-ProRule" id="PRU01032"/>
    </source>
</evidence>
<reference evidence="18" key="1">
    <citation type="submission" date="2023-10" db="EMBL/GenBank/DDBJ databases">
        <authorList>
            <person name="Hackl T."/>
        </authorList>
    </citation>
    <scope>NUCLEOTIDE SEQUENCE</scope>
</reference>
<dbReference type="PANTHER" id="PTHR14218:SF19">
    <property type="entry name" value="SERINE PROTEASE AORO, PUTATIVE (AFU_ORTHOLOGUE AFUA_6G10250)-RELATED"/>
    <property type="match status" value="1"/>
</dbReference>
<dbReference type="InterPro" id="IPR030400">
    <property type="entry name" value="Sedolisin_dom"/>
</dbReference>
<dbReference type="Gene3D" id="3.40.50.200">
    <property type="entry name" value="Peptidase S8/S53 domain"/>
    <property type="match status" value="1"/>
</dbReference>
<evidence type="ECO:0000256" key="16">
    <source>
        <dbReference type="SAM" id="SignalP"/>
    </source>
</evidence>
<keyword evidence="19" id="KW-1185">Reference proteome</keyword>
<dbReference type="SUPFAM" id="SSF52743">
    <property type="entry name" value="Subtilisin-like"/>
    <property type="match status" value="1"/>
</dbReference>
<dbReference type="SUPFAM" id="SSF54897">
    <property type="entry name" value="Protease propeptides/inhibitors"/>
    <property type="match status" value="1"/>
</dbReference>
<evidence type="ECO:0000256" key="12">
    <source>
        <dbReference type="ARBA" id="ARBA00023026"/>
    </source>
</evidence>
<evidence type="ECO:0000256" key="9">
    <source>
        <dbReference type="ARBA" id="ARBA00022801"/>
    </source>
</evidence>
<feature type="binding site" evidence="15">
    <location>
        <position position="638"/>
    </location>
    <ligand>
        <name>Ca(2+)</name>
        <dbReference type="ChEBI" id="CHEBI:29108"/>
    </ligand>
</feature>
<gene>
    <name evidence="18" type="ORF">KHLLAP_LOCUS4107</name>
</gene>
<dbReference type="InterPro" id="IPR015366">
    <property type="entry name" value="S53_propep"/>
</dbReference>
<accession>A0AAI8VFU6</accession>
<keyword evidence="5" id="KW-0964">Secreted</keyword>
<evidence type="ECO:0000256" key="1">
    <source>
        <dbReference type="ARBA" id="ARBA00001910"/>
    </source>
</evidence>
<comment type="subcellular location">
    <subcellularLocation>
        <location evidence="3">Secreted</location>
        <location evidence="3">Extracellular space</location>
    </subcellularLocation>
</comment>
<dbReference type="AlphaFoldDB" id="A0AAI8VFU6"/>
<dbReference type="GO" id="GO:0008240">
    <property type="term" value="F:tripeptidyl-peptidase activity"/>
    <property type="evidence" value="ECO:0007669"/>
    <property type="project" value="UniProtKB-EC"/>
</dbReference>
<feature type="domain" description="Peptidase S53" evidence="17">
    <location>
        <begin position="240"/>
        <end position="660"/>
    </location>
</feature>
<dbReference type="SMART" id="SM00944">
    <property type="entry name" value="Pro-kuma_activ"/>
    <property type="match status" value="1"/>
</dbReference>
<evidence type="ECO:0000256" key="6">
    <source>
        <dbReference type="ARBA" id="ARBA00022670"/>
    </source>
</evidence>
<keyword evidence="12" id="KW-0843">Virulence</keyword>
<evidence type="ECO:0000259" key="17">
    <source>
        <dbReference type="PROSITE" id="PS51695"/>
    </source>
</evidence>